<keyword evidence="2" id="KW-1185">Reference proteome</keyword>
<dbReference type="EMBL" id="CP036526">
    <property type="protein sequence ID" value="QDT13739.1"/>
    <property type="molecule type" value="Genomic_DNA"/>
</dbReference>
<gene>
    <name evidence="1" type="ORF">K239x_57590</name>
</gene>
<name>A0A517P2Y7_9BACT</name>
<accession>A0A517P2Y7</accession>
<dbReference type="Proteomes" id="UP000319817">
    <property type="component" value="Chromosome"/>
</dbReference>
<organism evidence="1 2">
    <name type="scientific">Stieleria marina</name>
    <dbReference type="NCBI Taxonomy" id="1930275"/>
    <lineage>
        <taxon>Bacteria</taxon>
        <taxon>Pseudomonadati</taxon>
        <taxon>Planctomycetota</taxon>
        <taxon>Planctomycetia</taxon>
        <taxon>Pirellulales</taxon>
        <taxon>Pirellulaceae</taxon>
        <taxon>Stieleria</taxon>
    </lineage>
</organism>
<evidence type="ECO:0000313" key="1">
    <source>
        <dbReference type="EMBL" id="QDT13739.1"/>
    </source>
</evidence>
<proteinExistence type="predicted"/>
<evidence type="ECO:0000313" key="2">
    <source>
        <dbReference type="Proteomes" id="UP000319817"/>
    </source>
</evidence>
<dbReference type="AlphaFoldDB" id="A0A517P2Y7"/>
<dbReference type="InterPro" id="IPR011990">
    <property type="entry name" value="TPR-like_helical_dom_sf"/>
</dbReference>
<sequence length="798" mass="87467">MPIACFSLPIHEFSELIDSRFLVAIILATLATPAVVRADGFSGVVQRQTDDRDQDLIEALITHRRFVEAKEICSSEFLRFDAKSDEAAKWAIRWSNVLVKEIESGGKFDNQSIEKCREPITTLVDRLGSLKTLDDHRRSAFLGAQTDRIRASIARQVVVAASVSPSTERRVEDASSIISQATQGFVDLAKVVDGNRASMDTKAITPEEKAFSADLKRLHNELRIEIVSLALLQTDVFPPGSRDRTAAASRAQREADTAFKELPIDSPARLEIERLRTTAILRTGDLQLAERSLAELATKLPRPIPHRVMALRIDLDLAQGNRSKAAERLGAFYGTQPDDAPLSVEMDLARLAYLIDTRNKSVGQWLTSISARHGAYARRRAEAISLGNLRAKGTDDAIDPAIIAAQGADWLRRGDSARAGALLAAAAKAERDDDLAINYAIKSAAAFVKAKQPAQAAATLTAVTIAHSAAKQAANAHLQAAVVLSQIQQDGAAKDVENALLQTQKTWPESDAAAKARQWVITLLARQDRLQEAAQLATSFLNDASTSQEIAATIDAWMKLVVDSNESVQAKTLSEFQLAFESLKQFPAIARGYAFAEAFLLDVNQLSDTQSIPKATNIHETFAADLAGFRRNQTVTDTLKSPPERRRDIAQWRLMRDGKLNPKHRSTIAQLISSWDAGWEQQIPLLVWAGKREQAETLAKETAAAADQPAPIWKLLANTLANSQNRTDQLQGVQVWDQLAAGLPKSSVPWHEAKLGAIELLIKLGEQADAQRRAKYVLLTNSPADATLRQRYESAVKK</sequence>
<reference evidence="1 2" key="1">
    <citation type="submission" date="2019-02" db="EMBL/GenBank/DDBJ databases">
        <title>Deep-cultivation of Planctomycetes and their phenomic and genomic characterization uncovers novel biology.</title>
        <authorList>
            <person name="Wiegand S."/>
            <person name="Jogler M."/>
            <person name="Boedeker C."/>
            <person name="Pinto D."/>
            <person name="Vollmers J."/>
            <person name="Rivas-Marin E."/>
            <person name="Kohn T."/>
            <person name="Peeters S.H."/>
            <person name="Heuer A."/>
            <person name="Rast P."/>
            <person name="Oberbeckmann S."/>
            <person name="Bunk B."/>
            <person name="Jeske O."/>
            <person name="Meyerdierks A."/>
            <person name="Storesund J.E."/>
            <person name="Kallscheuer N."/>
            <person name="Luecker S."/>
            <person name="Lage O.M."/>
            <person name="Pohl T."/>
            <person name="Merkel B.J."/>
            <person name="Hornburger P."/>
            <person name="Mueller R.-W."/>
            <person name="Bruemmer F."/>
            <person name="Labrenz M."/>
            <person name="Spormann A.M."/>
            <person name="Op den Camp H."/>
            <person name="Overmann J."/>
            <person name="Amann R."/>
            <person name="Jetten M.S.M."/>
            <person name="Mascher T."/>
            <person name="Medema M.H."/>
            <person name="Devos D.P."/>
            <person name="Kaster A.-K."/>
            <person name="Ovreas L."/>
            <person name="Rohde M."/>
            <person name="Galperin M.Y."/>
            <person name="Jogler C."/>
        </authorList>
    </citation>
    <scope>NUCLEOTIDE SEQUENCE [LARGE SCALE GENOMIC DNA]</scope>
    <source>
        <strain evidence="1 2">K23_9</strain>
    </source>
</reference>
<protein>
    <submittedName>
        <fullName evidence="1">Uncharacterized protein</fullName>
    </submittedName>
</protein>
<dbReference type="Gene3D" id="1.25.40.10">
    <property type="entry name" value="Tetratricopeptide repeat domain"/>
    <property type="match status" value="1"/>
</dbReference>